<comment type="caution">
    <text evidence="5">The sequence shown here is derived from an EMBL/GenBank/DDBJ whole genome shotgun (WGS) entry which is preliminary data.</text>
</comment>
<dbReference type="Proteomes" id="UP001589587">
    <property type="component" value="Unassembled WGS sequence"/>
</dbReference>
<dbReference type="InterPro" id="IPR015813">
    <property type="entry name" value="Pyrv/PenolPyrv_kinase-like_dom"/>
</dbReference>
<dbReference type="PANTHER" id="PTHR32308">
    <property type="entry name" value="LYASE BETA SUBUNIT, PUTATIVE (AFU_ORTHOLOGUE AFUA_4G13030)-RELATED"/>
    <property type="match status" value="1"/>
</dbReference>
<evidence type="ECO:0000256" key="2">
    <source>
        <dbReference type="ARBA" id="ARBA00022723"/>
    </source>
</evidence>
<dbReference type="InterPro" id="IPR011206">
    <property type="entry name" value="Citrate_lyase_beta/mcl1/mcl2"/>
</dbReference>
<dbReference type="SUPFAM" id="SSF51621">
    <property type="entry name" value="Phosphoenolpyruvate/pyruvate domain"/>
    <property type="match status" value="1"/>
</dbReference>
<organism evidence="5 6">
    <name type="scientific">Rhodococcus baikonurensis</name>
    <dbReference type="NCBI Taxonomy" id="172041"/>
    <lineage>
        <taxon>Bacteria</taxon>
        <taxon>Bacillati</taxon>
        <taxon>Actinomycetota</taxon>
        <taxon>Actinomycetes</taxon>
        <taxon>Mycobacteriales</taxon>
        <taxon>Nocardiaceae</taxon>
        <taxon>Rhodococcus</taxon>
        <taxon>Rhodococcus erythropolis group</taxon>
    </lineage>
</organism>
<evidence type="ECO:0000256" key="1">
    <source>
        <dbReference type="ARBA" id="ARBA00001946"/>
    </source>
</evidence>
<protein>
    <submittedName>
        <fullName evidence="5">HpcH/HpaI aldolase/citrate lyase family protein</fullName>
    </submittedName>
</protein>
<dbReference type="EMBL" id="JBHMAS010000028">
    <property type="protein sequence ID" value="MFB9780820.1"/>
    <property type="molecule type" value="Genomic_DNA"/>
</dbReference>
<dbReference type="Pfam" id="PF03328">
    <property type="entry name" value="HpcH_HpaI"/>
    <property type="match status" value="1"/>
</dbReference>
<sequence>MASDRTTTPRNRIPLEHARSWLLTAATSTEQFTIAHHCTSDAVIYDLEDGILPDLRGGARHALRSWLSPTHRGWVRINPAGSPDWRDDLDALRNQPGVEGVVLAKCESAQHIEETATRLPASTPIIALIESALGIERGFDIASTPHTQRLAFGIGDFRLDTATSTEPAALAYARGRMVVASRAAGIAGPIDGPTVSKHDNQLEIDLGVTRSMGFTGKLCMRPEDTARVNTALSPTNDDVQWAGDTIDRLGIDGHNIRHGSDRPALARAHRIHQIATVFSNL</sequence>
<dbReference type="InterPro" id="IPR040442">
    <property type="entry name" value="Pyrv_kinase-like_dom_sf"/>
</dbReference>
<gene>
    <name evidence="5" type="ORF">ACFFQ6_14060</name>
</gene>
<keyword evidence="2" id="KW-0479">Metal-binding</keyword>
<evidence type="ECO:0000313" key="5">
    <source>
        <dbReference type="EMBL" id="MFB9780820.1"/>
    </source>
</evidence>
<name>A0ABV5XEB5_9NOCA</name>
<evidence type="ECO:0000256" key="3">
    <source>
        <dbReference type="ARBA" id="ARBA00022842"/>
    </source>
</evidence>
<comment type="cofactor">
    <cofactor evidence="1">
        <name>Mg(2+)</name>
        <dbReference type="ChEBI" id="CHEBI:18420"/>
    </cofactor>
</comment>
<dbReference type="Gene3D" id="3.20.20.60">
    <property type="entry name" value="Phosphoenolpyruvate-binding domains"/>
    <property type="match status" value="1"/>
</dbReference>
<keyword evidence="6" id="KW-1185">Reference proteome</keyword>
<keyword evidence="3" id="KW-0460">Magnesium</keyword>
<feature type="domain" description="HpcH/HpaI aldolase/citrate lyase" evidence="4">
    <location>
        <begin position="23"/>
        <end position="222"/>
    </location>
</feature>
<dbReference type="PIRSF" id="PIRSF015582">
    <property type="entry name" value="Cit_lyase_B"/>
    <property type="match status" value="1"/>
</dbReference>
<reference evidence="5 6" key="1">
    <citation type="submission" date="2024-09" db="EMBL/GenBank/DDBJ databases">
        <authorList>
            <person name="Sun Q."/>
            <person name="Mori K."/>
        </authorList>
    </citation>
    <scope>NUCLEOTIDE SEQUENCE [LARGE SCALE GENOMIC DNA]</scope>
    <source>
        <strain evidence="5 6">JCM 11411</strain>
    </source>
</reference>
<accession>A0ABV5XEB5</accession>
<evidence type="ECO:0000259" key="4">
    <source>
        <dbReference type="Pfam" id="PF03328"/>
    </source>
</evidence>
<evidence type="ECO:0000313" key="6">
    <source>
        <dbReference type="Proteomes" id="UP001589587"/>
    </source>
</evidence>
<keyword evidence="5" id="KW-0456">Lyase</keyword>
<dbReference type="InterPro" id="IPR005000">
    <property type="entry name" value="Aldolase/citrate-lyase_domain"/>
</dbReference>
<dbReference type="PANTHER" id="PTHR32308:SF10">
    <property type="entry name" value="CITRATE LYASE SUBUNIT BETA"/>
    <property type="match status" value="1"/>
</dbReference>
<proteinExistence type="predicted"/>
<dbReference type="RefSeq" id="WP_047269986.1">
    <property type="nucleotide sequence ID" value="NZ_JBHMAS010000028.1"/>
</dbReference>
<dbReference type="GO" id="GO:0016829">
    <property type="term" value="F:lyase activity"/>
    <property type="evidence" value="ECO:0007669"/>
    <property type="project" value="UniProtKB-KW"/>
</dbReference>